<keyword evidence="2" id="KW-0812">Transmembrane</keyword>
<accession>A0A090XDY3</accession>
<feature type="chain" id="PRO_5001867113" description="Secreted protein" evidence="3">
    <location>
        <begin position="20"/>
        <end position="173"/>
    </location>
</feature>
<feature type="transmembrane region" description="Helical" evidence="2">
    <location>
        <begin position="81"/>
        <end position="103"/>
    </location>
</feature>
<dbReference type="AlphaFoldDB" id="A0A090XDY3"/>
<feature type="signal peptide" evidence="3">
    <location>
        <begin position="1"/>
        <end position="19"/>
    </location>
</feature>
<organism evidence="4">
    <name type="scientific">Ixodes ricinus</name>
    <name type="common">Common tick</name>
    <name type="synonym">Acarus ricinus</name>
    <dbReference type="NCBI Taxonomy" id="34613"/>
    <lineage>
        <taxon>Eukaryota</taxon>
        <taxon>Metazoa</taxon>
        <taxon>Ecdysozoa</taxon>
        <taxon>Arthropoda</taxon>
        <taxon>Chelicerata</taxon>
        <taxon>Arachnida</taxon>
        <taxon>Acari</taxon>
        <taxon>Parasitiformes</taxon>
        <taxon>Ixodida</taxon>
        <taxon>Ixodoidea</taxon>
        <taxon>Ixodidae</taxon>
        <taxon>Ixodinae</taxon>
        <taxon>Ixodes</taxon>
    </lineage>
</organism>
<evidence type="ECO:0000256" key="2">
    <source>
        <dbReference type="SAM" id="Phobius"/>
    </source>
</evidence>
<evidence type="ECO:0000313" key="4">
    <source>
        <dbReference type="EMBL" id="JAC91918.1"/>
    </source>
</evidence>
<evidence type="ECO:0000256" key="1">
    <source>
        <dbReference type="SAM" id="MobiDB-lite"/>
    </source>
</evidence>
<keyword evidence="2" id="KW-0472">Membrane</keyword>
<feature type="compositionally biased region" description="Polar residues" evidence="1">
    <location>
        <begin position="31"/>
        <end position="43"/>
    </location>
</feature>
<reference evidence="4" key="1">
    <citation type="journal article" date="2015" name="PLoS Negl. Trop. Dis.">
        <title>Deep Sequencing Analysis of the Ixodes ricinus Haemocytome.</title>
        <authorList>
            <person name="Kotsyfakis M."/>
            <person name="Kopacek P."/>
            <person name="Franta Z."/>
            <person name="Pedra J.H."/>
            <person name="Ribeiro J.M."/>
        </authorList>
    </citation>
    <scope>NUCLEOTIDE SEQUENCE</scope>
</reference>
<feature type="region of interest" description="Disordered" evidence="1">
    <location>
        <begin position="20"/>
        <end position="46"/>
    </location>
</feature>
<sequence length="173" mass="19326">MRFLLLLLLLSGLRLGANGSDTDNVPRPGSGTVTGEGNSSRSDSPGFWPSFNPFSRDHQKETPKDDDDHRHDWHKRYFHRFLPLVGIVVLALVATCLCLGYACSSRDEEVYLLQARPVPFSEPVPMYALQTRNPNIQYSPYEYNGGYTPPHAGYSTFEAYSKSGVKPTAPPVY</sequence>
<proteinExistence type="evidence at transcript level"/>
<evidence type="ECO:0000256" key="3">
    <source>
        <dbReference type="SAM" id="SignalP"/>
    </source>
</evidence>
<keyword evidence="2" id="KW-1133">Transmembrane helix</keyword>
<protein>
    <recommendedName>
        <fullName evidence="5">Secreted protein</fullName>
    </recommendedName>
</protein>
<name>A0A090XDY3_IXORI</name>
<keyword evidence="3" id="KW-0732">Signal</keyword>
<evidence type="ECO:0008006" key="5">
    <source>
        <dbReference type="Google" id="ProtNLM"/>
    </source>
</evidence>
<dbReference type="EMBL" id="GBIH01002792">
    <property type="protein sequence ID" value="JAC91918.1"/>
    <property type="molecule type" value="mRNA"/>
</dbReference>